<dbReference type="EMBL" id="SEOQ01001620">
    <property type="protein sequence ID" value="TFY51070.1"/>
    <property type="molecule type" value="Genomic_DNA"/>
</dbReference>
<comment type="caution">
    <text evidence="1">The sequence shown here is derived from an EMBL/GenBank/DDBJ whole genome shotgun (WGS) entry which is preliminary data.</text>
</comment>
<sequence length="99" mass="10679">MPHAHDRLLCPVARPPSLAHATAHHGRHLLRARPPADIFRVHANLPISFTCTLATGAFPLARTGCLPASLARVRPSSHGHFTTWTQYACTHVHVGGDAV</sequence>
<accession>A0A4Y9XLX4</accession>
<proteinExistence type="predicted"/>
<gene>
    <name evidence="1" type="ORF">EVG20_g11181</name>
</gene>
<reference evidence="1 2" key="1">
    <citation type="submission" date="2019-02" db="EMBL/GenBank/DDBJ databases">
        <title>Genome sequencing of the rare red list fungi Dentipellis fragilis.</title>
        <authorList>
            <person name="Buettner E."/>
            <person name="Kellner H."/>
        </authorList>
    </citation>
    <scope>NUCLEOTIDE SEQUENCE [LARGE SCALE GENOMIC DNA]</scope>
    <source>
        <strain evidence="1 2">DSM 105465</strain>
    </source>
</reference>
<name>A0A4Y9XLX4_9AGAM</name>
<dbReference type="AlphaFoldDB" id="A0A4Y9XLX4"/>
<organism evidence="1 2">
    <name type="scientific">Dentipellis fragilis</name>
    <dbReference type="NCBI Taxonomy" id="205917"/>
    <lineage>
        <taxon>Eukaryota</taxon>
        <taxon>Fungi</taxon>
        <taxon>Dikarya</taxon>
        <taxon>Basidiomycota</taxon>
        <taxon>Agaricomycotina</taxon>
        <taxon>Agaricomycetes</taxon>
        <taxon>Russulales</taxon>
        <taxon>Hericiaceae</taxon>
        <taxon>Dentipellis</taxon>
    </lineage>
</organism>
<evidence type="ECO:0000313" key="2">
    <source>
        <dbReference type="Proteomes" id="UP000298327"/>
    </source>
</evidence>
<protein>
    <submittedName>
        <fullName evidence="1">Uncharacterized protein</fullName>
    </submittedName>
</protein>
<keyword evidence="2" id="KW-1185">Reference proteome</keyword>
<dbReference type="Proteomes" id="UP000298327">
    <property type="component" value="Unassembled WGS sequence"/>
</dbReference>
<evidence type="ECO:0000313" key="1">
    <source>
        <dbReference type="EMBL" id="TFY51070.1"/>
    </source>
</evidence>